<dbReference type="EMBL" id="AYKW01000001">
    <property type="protein sequence ID" value="PIL37107.1"/>
    <property type="molecule type" value="Genomic_DNA"/>
</dbReference>
<dbReference type="OrthoDB" id="3199068at2759"/>
<protein>
    <recommendedName>
        <fullName evidence="2">BTB domain-containing protein</fullName>
    </recommendedName>
</protein>
<organism evidence="3 4">
    <name type="scientific">Ganoderma sinense ZZ0214-1</name>
    <dbReference type="NCBI Taxonomy" id="1077348"/>
    <lineage>
        <taxon>Eukaryota</taxon>
        <taxon>Fungi</taxon>
        <taxon>Dikarya</taxon>
        <taxon>Basidiomycota</taxon>
        <taxon>Agaricomycotina</taxon>
        <taxon>Agaricomycetes</taxon>
        <taxon>Polyporales</taxon>
        <taxon>Polyporaceae</taxon>
        <taxon>Ganoderma</taxon>
    </lineage>
</organism>
<proteinExistence type="predicted"/>
<feature type="domain" description="BTB" evidence="2">
    <location>
        <begin position="62"/>
        <end position="127"/>
    </location>
</feature>
<dbReference type="InterPro" id="IPR011333">
    <property type="entry name" value="SKP1/BTB/POZ_sf"/>
</dbReference>
<dbReference type="Pfam" id="PF00651">
    <property type="entry name" value="BTB"/>
    <property type="match status" value="1"/>
</dbReference>
<sequence>MSTAASSASQAQPPSRSLELSPSPDSQVAYSTQQVVALQSVLRETCATSKMHKHDNYYFDDGNIVFEVEGILYRLHRSILERHSPVFRELFMVPLPDGSNEGMSDWNPVVLEGIDPKGFTRLISLLYPQTLGDCNVATADEWMSIFDQAERWQMGYLRECALNQLRTTYISPIPKIVFWMRYHLPKTEIIPSLIDLITRPDSLSLSEAYELGLEMLVKLAHARDIARDNGLCPRSTGFSVKRDEALARIVHKVFFSQESTFHTLTPC</sequence>
<keyword evidence="4" id="KW-1185">Reference proteome</keyword>
<evidence type="ECO:0000313" key="3">
    <source>
        <dbReference type="EMBL" id="PIL37107.1"/>
    </source>
</evidence>
<accession>A0A2G8STK7</accession>
<dbReference type="Proteomes" id="UP000230002">
    <property type="component" value="Unassembled WGS sequence"/>
</dbReference>
<dbReference type="STRING" id="1077348.A0A2G8STK7"/>
<dbReference type="InterPro" id="IPR000210">
    <property type="entry name" value="BTB/POZ_dom"/>
</dbReference>
<dbReference type="SMART" id="SM00225">
    <property type="entry name" value="BTB"/>
    <property type="match status" value="1"/>
</dbReference>
<dbReference type="PROSITE" id="PS50097">
    <property type="entry name" value="BTB"/>
    <property type="match status" value="1"/>
</dbReference>
<comment type="caution">
    <text evidence="3">The sequence shown here is derived from an EMBL/GenBank/DDBJ whole genome shotgun (WGS) entry which is preliminary data.</text>
</comment>
<dbReference type="SUPFAM" id="SSF54695">
    <property type="entry name" value="POZ domain"/>
    <property type="match status" value="1"/>
</dbReference>
<feature type="region of interest" description="Disordered" evidence="1">
    <location>
        <begin position="1"/>
        <end position="25"/>
    </location>
</feature>
<dbReference type="Gene3D" id="3.30.710.10">
    <property type="entry name" value="Potassium Channel Kv1.1, Chain A"/>
    <property type="match status" value="1"/>
</dbReference>
<reference evidence="3 4" key="1">
    <citation type="journal article" date="2015" name="Sci. Rep.">
        <title>Chromosome-level genome map provides insights into diverse defense mechanisms in the medicinal fungus Ganoderma sinense.</title>
        <authorList>
            <person name="Zhu Y."/>
            <person name="Xu J."/>
            <person name="Sun C."/>
            <person name="Zhou S."/>
            <person name="Xu H."/>
            <person name="Nelson D.R."/>
            <person name="Qian J."/>
            <person name="Song J."/>
            <person name="Luo H."/>
            <person name="Xiang L."/>
            <person name="Li Y."/>
            <person name="Xu Z."/>
            <person name="Ji A."/>
            <person name="Wang L."/>
            <person name="Lu S."/>
            <person name="Hayward A."/>
            <person name="Sun W."/>
            <person name="Li X."/>
            <person name="Schwartz D.C."/>
            <person name="Wang Y."/>
            <person name="Chen S."/>
        </authorList>
    </citation>
    <scope>NUCLEOTIDE SEQUENCE [LARGE SCALE GENOMIC DNA]</scope>
    <source>
        <strain evidence="3 4">ZZ0214-1</strain>
    </source>
</reference>
<gene>
    <name evidence="3" type="ORF">GSI_00799</name>
</gene>
<evidence type="ECO:0000259" key="2">
    <source>
        <dbReference type="PROSITE" id="PS50097"/>
    </source>
</evidence>
<evidence type="ECO:0000256" key="1">
    <source>
        <dbReference type="SAM" id="MobiDB-lite"/>
    </source>
</evidence>
<dbReference type="AlphaFoldDB" id="A0A2G8STK7"/>
<evidence type="ECO:0000313" key="4">
    <source>
        <dbReference type="Proteomes" id="UP000230002"/>
    </source>
</evidence>
<name>A0A2G8STK7_9APHY</name>
<dbReference type="CDD" id="cd18186">
    <property type="entry name" value="BTB_POZ_ZBTB_KLHL-like"/>
    <property type="match status" value="1"/>
</dbReference>